<name>A0A1I6L5C8_9BACT</name>
<dbReference type="SUPFAM" id="SSF51556">
    <property type="entry name" value="Metallo-dependent hydrolases"/>
    <property type="match status" value="1"/>
</dbReference>
<dbReference type="PROSITE" id="PS51365">
    <property type="entry name" value="RENAL_DIPEPTIDASE_2"/>
    <property type="match status" value="1"/>
</dbReference>
<dbReference type="Gene3D" id="3.20.20.140">
    <property type="entry name" value="Metal-dependent hydrolases"/>
    <property type="match status" value="1"/>
</dbReference>
<dbReference type="PANTHER" id="PTHR10443:SF12">
    <property type="entry name" value="DIPEPTIDASE"/>
    <property type="match status" value="1"/>
</dbReference>
<dbReference type="STRING" id="474950.SAMN05421771_0286"/>
<dbReference type="RefSeq" id="WP_089835921.1">
    <property type="nucleotide sequence ID" value="NZ_FOZL01000001.1"/>
</dbReference>
<proteinExistence type="predicted"/>
<reference evidence="1 2" key="1">
    <citation type="submission" date="2016-10" db="EMBL/GenBank/DDBJ databases">
        <authorList>
            <person name="de Groot N.N."/>
        </authorList>
    </citation>
    <scope>NUCLEOTIDE SEQUENCE [LARGE SCALE GENOMIC DNA]</scope>
    <source>
        <strain evidence="1 2">DSM 21001</strain>
    </source>
</reference>
<evidence type="ECO:0000313" key="1">
    <source>
        <dbReference type="EMBL" id="SFR98669.1"/>
    </source>
</evidence>
<dbReference type="OrthoDB" id="9804920at2"/>
<dbReference type="PANTHER" id="PTHR10443">
    <property type="entry name" value="MICROSOMAL DIPEPTIDASE"/>
    <property type="match status" value="1"/>
</dbReference>
<dbReference type="InterPro" id="IPR032466">
    <property type="entry name" value="Metal_Hydrolase"/>
</dbReference>
<dbReference type="Pfam" id="PF01244">
    <property type="entry name" value="Peptidase_M19"/>
    <property type="match status" value="1"/>
</dbReference>
<dbReference type="GO" id="GO:0070573">
    <property type="term" value="F:metallodipeptidase activity"/>
    <property type="evidence" value="ECO:0007669"/>
    <property type="project" value="InterPro"/>
</dbReference>
<dbReference type="GO" id="GO:0006508">
    <property type="term" value="P:proteolysis"/>
    <property type="evidence" value="ECO:0007669"/>
    <property type="project" value="InterPro"/>
</dbReference>
<accession>A0A1I6L5C8</accession>
<sequence length="399" mass="44391">MLNRRRFLAMSAVAPVALRAQPGRQVHQHALIVDAHVHALDREFYHGGSMGTRYPDGQWDLVRAKEGGVGAFFLSIYVPEEYLPGRFETKQTLRRIDHALEQIRLNHDLVELALTPDDVAKIRARGKMAAILDIEGSYDLDGDLGVLRDLHRLGLRSAQLSAHNWNQHYADSCCSTPEHHGLTEHGREVIHTMNRLGIMINVSHSGDETIAQAIDVSSAPVFATHHGLRSVNNIPRNLSDEMLKKLAGKGGVIGFQIGSDFNNLRAYDYNTKQKGKTFWDTSNLKDRVQGKTIYEVDQMVAPGFPMIGPRLPDDVAMTVDEWVGVVDKAIQLAGEDHVGIGSDFDGGPPLARGMRDVRDLPMITDAMLRRGYSTGRIEKFWGGNAMRLFRDVTAQSNRS</sequence>
<dbReference type="InterPro" id="IPR008257">
    <property type="entry name" value="Pept_M19"/>
</dbReference>
<dbReference type="EMBL" id="FOZL01000001">
    <property type="protein sequence ID" value="SFR98669.1"/>
    <property type="molecule type" value="Genomic_DNA"/>
</dbReference>
<dbReference type="AlphaFoldDB" id="A0A1I6L5C8"/>
<dbReference type="Proteomes" id="UP000199024">
    <property type="component" value="Unassembled WGS sequence"/>
</dbReference>
<protein>
    <submittedName>
        <fullName evidence="1">Membrane dipeptidase</fullName>
    </submittedName>
</protein>
<keyword evidence="2" id="KW-1185">Reference proteome</keyword>
<organism evidence="1 2">
    <name type="scientific">Granulicella pectinivorans</name>
    <dbReference type="NCBI Taxonomy" id="474950"/>
    <lineage>
        <taxon>Bacteria</taxon>
        <taxon>Pseudomonadati</taxon>
        <taxon>Acidobacteriota</taxon>
        <taxon>Terriglobia</taxon>
        <taxon>Terriglobales</taxon>
        <taxon>Acidobacteriaceae</taxon>
        <taxon>Granulicella</taxon>
    </lineage>
</organism>
<evidence type="ECO:0000313" key="2">
    <source>
        <dbReference type="Proteomes" id="UP000199024"/>
    </source>
</evidence>
<gene>
    <name evidence="1" type="ORF">SAMN05421771_0286</name>
</gene>